<reference evidence="2 3" key="1">
    <citation type="journal article" date="1997" name="Nature">
        <title>The complete genome sequence of the hyperthermophilic, sulphate-reducing archaeon Archaeoglobus fulgidus.</title>
        <authorList>
            <person name="Klenk H.P."/>
            <person name="Clayton R.A."/>
            <person name="Tomb J."/>
            <person name="White O."/>
            <person name="Nelson K.E."/>
            <person name="Ketchum K.A."/>
            <person name="Dodson R.J."/>
            <person name="Gwinn M."/>
            <person name="Hickey E.K."/>
            <person name="Peterson J.D."/>
            <person name="Richardson D.L."/>
            <person name="Kerlavage A.R."/>
            <person name="Graham D.E."/>
            <person name="Kyrpides N.C."/>
            <person name="Fleischmann R.D."/>
            <person name="Quackenbush J."/>
            <person name="Lee N.H."/>
            <person name="Sutton G.G."/>
            <person name="Gill S."/>
            <person name="Kirkness E.F."/>
            <person name="Dougherty B.A."/>
            <person name="McKenney K."/>
            <person name="Adams M.D."/>
            <person name="Loftus B."/>
            <person name="Peterson S."/>
            <person name="Reich C.I."/>
            <person name="McNeil L.K."/>
            <person name="Badger J.H."/>
            <person name="Glodek A."/>
            <person name="Zhou L."/>
            <person name="Overbeek R."/>
            <person name="Gocayne J.D."/>
            <person name="Weidman J.F."/>
            <person name="McDonald L."/>
            <person name="Utterback T."/>
            <person name="Cotton M.D."/>
            <person name="Spriggs T."/>
            <person name="Artiach P."/>
            <person name="Kaine B.P."/>
            <person name="Sykes S.M."/>
            <person name="Sadow P.W."/>
            <person name="D'Andrea K.P."/>
            <person name="Bowman C."/>
            <person name="Fujii C."/>
            <person name="Garland S.A."/>
            <person name="Mason T.M."/>
            <person name="Olsen G.J."/>
            <person name="Fraser C.M."/>
            <person name="Smith H.O."/>
            <person name="Woese C.R."/>
            <person name="Venter J.C."/>
        </authorList>
    </citation>
    <scope>NUCLEOTIDE SEQUENCE [LARGE SCALE GENOMIC DNA]</scope>
    <source>
        <strain evidence="3">ATCC 49558 / DSM 4304 / JCM 9628 / NBRC 100126 / VC-16</strain>
    </source>
</reference>
<dbReference type="PIR" id="G69546">
    <property type="entry name" value="G69546"/>
</dbReference>
<dbReference type="SMR" id="O30295"/>
<keyword evidence="4" id="KW-0002">3D-structure</keyword>
<gene>
    <name evidence="2" type="ordered locus">AF_2375</name>
</gene>
<dbReference type="Proteomes" id="UP000002199">
    <property type="component" value="Chromosome"/>
</dbReference>
<dbReference type="SUPFAM" id="SSF69304">
    <property type="entry name" value="Tricorn protease N-terminal domain"/>
    <property type="match status" value="1"/>
</dbReference>
<proteinExistence type="evidence at protein level"/>
<dbReference type="InterPro" id="IPR011042">
    <property type="entry name" value="6-blade_b-propeller_TolB-like"/>
</dbReference>
<dbReference type="AlphaFoldDB" id="O30295"/>
<dbReference type="InterPro" id="IPR002105">
    <property type="entry name" value="Dockerin_1_rpt"/>
</dbReference>
<dbReference type="EvolutionaryTrace" id="O30295"/>
<dbReference type="SUPFAM" id="SSF63446">
    <property type="entry name" value="Type I dockerin domain"/>
    <property type="match status" value="1"/>
</dbReference>
<evidence type="ECO:0000259" key="1">
    <source>
        <dbReference type="Pfam" id="PF00963"/>
    </source>
</evidence>
<dbReference type="OrthoDB" id="385309at2157"/>
<name>O30295_ARCFU</name>
<organism evidence="2 3">
    <name type="scientific">Archaeoglobus fulgidus (strain ATCC 49558 / DSM 4304 / JCM 9628 / NBRC 100126 / VC-16)</name>
    <dbReference type="NCBI Taxonomy" id="224325"/>
    <lineage>
        <taxon>Archaea</taxon>
        <taxon>Methanobacteriati</taxon>
        <taxon>Methanobacteriota</taxon>
        <taxon>Archaeoglobi</taxon>
        <taxon>Archaeoglobales</taxon>
        <taxon>Archaeoglobaceae</taxon>
        <taxon>Archaeoglobus</taxon>
    </lineage>
</organism>
<dbReference type="Pfam" id="PF07676">
    <property type="entry name" value="PD40"/>
    <property type="match status" value="1"/>
</dbReference>
<dbReference type="Gene3D" id="2.60.40.680">
    <property type="match status" value="1"/>
</dbReference>
<reference evidence="4" key="2">
    <citation type="journal article" date="2011" name="Proteins">
        <title>Noncellulosomal cohesin from the hyperthermophilic archaeon Archaeoglobus fulgidus.</title>
        <authorList>
            <person name="Voronov-Goldman M."/>
            <person name="Lamed R."/>
            <person name="Noach I."/>
            <person name="Borovok I."/>
            <person name="Kwiat M."/>
            <person name="Rosenheck S."/>
            <person name="Shimon L.J."/>
            <person name="Bayer E.A."/>
            <person name="Frolow F."/>
        </authorList>
    </citation>
    <scope>X-RAY CRYSTALLOGRAPHY (1.96 ANGSTROMS) OF 278-433 IN COMPLEX WITH MG(2+)</scope>
</reference>
<dbReference type="Gene3D" id="1.10.1330.10">
    <property type="entry name" value="Dockerin domain"/>
    <property type="match status" value="1"/>
</dbReference>
<dbReference type="KEGG" id="afu:AF_2375"/>
<dbReference type="InterPro" id="IPR011659">
    <property type="entry name" value="WD40"/>
</dbReference>
<dbReference type="GO" id="GO:0046872">
    <property type="term" value="F:metal ion binding"/>
    <property type="evidence" value="ECO:0007669"/>
    <property type="project" value="UniProtKB-KW"/>
</dbReference>
<dbReference type="eggNOG" id="arCOG06150">
    <property type="taxonomic scope" value="Archaea"/>
</dbReference>
<keyword evidence="3" id="KW-1185">Reference proteome</keyword>
<accession>O30295</accession>
<dbReference type="PDB" id="2XDH">
    <property type="method" value="X-ray"/>
    <property type="resolution" value="1.96 A"/>
    <property type="chains" value="A=278-433"/>
</dbReference>
<protein>
    <recommendedName>
        <fullName evidence="1">Cohesin domain-containing protein</fullName>
    </recommendedName>
</protein>
<feature type="domain" description="Cohesin" evidence="1">
    <location>
        <begin position="281"/>
        <end position="381"/>
    </location>
</feature>
<dbReference type="InterPro" id="IPR002102">
    <property type="entry name" value="Cohesin_dom"/>
</dbReference>
<dbReference type="HOGENOM" id="CLU_440506_0_0_2"/>
<dbReference type="EMBL" id="AE000782">
    <property type="protein sequence ID" value="AAB91294.1"/>
    <property type="molecule type" value="Genomic_DNA"/>
</dbReference>
<evidence type="ECO:0000313" key="2">
    <source>
        <dbReference type="EMBL" id="AAB91294.1"/>
    </source>
</evidence>
<dbReference type="GO" id="GO:0000272">
    <property type="term" value="P:polysaccharide catabolic process"/>
    <property type="evidence" value="ECO:0007669"/>
    <property type="project" value="InterPro"/>
</dbReference>
<dbReference type="GO" id="GO:0004553">
    <property type="term" value="F:hydrolase activity, hydrolyzing O-glycosyl compounds"/>
    <property type="evidence" value="ECO:0007669"/>
    <property type="project" value="InterPro"/>
</dbReference>
<dbReference type="SUPFAM" id="SSF49384">
    <property type="entry name" value="Carbohydrate-binding domain"/>
    <property type="match status" value="1"/>
</dbReference>
<dbReference type="Pfam" id="PF00404">
    <property type="entry name" value="Dockerin_1"/>
    <property type="match status" value="1"/>
</dbReference>
<dbReference type="PaxDb" id="224325-AF_2375"/>
<dbReference type="Pfam" id="PF00963">
    <property type="entry name" value="Cohesin"/>
    <property type="match status" value="1"/>
</dbReference>
<feature type="binding site" evidence="4">
    <location>
        <position position="412"/>
    </location>
    <ligand>
        <name>Mg(2+)</name>
        <dbReference type="ChEBI" id="CHEBI:18420"/>
    </ligand>
</feature>
<dbReference type="InterPro" id="IPR008965">
    <property type="entry name" value="CBM2/CBM3_carb-bd_dom_sf"/>
</dbReference>
<evidence type="ECO:0000313" key="3">
    <source>
        <dbReference type="Proteomes" id="UP000002199"/>
    </source>
</evidence>
<dbReference type="CDD" id="cd08548">
    <property type="entry name" value="Type_I_cohesin_like"/>
    <property type="match status" value="1"/>
</dbReference>
<dbReference type="GeneID" id="1485605"/>
<keyword evidence="4" id="KW-0479">Metal-binding</keyword>
<dbReference type="InterPro" id="IPR036439">
    <property type="entry name" value="Dockerin_dom_sf"/>
</dbReference>
<dbReference type="Gene3D" id="2.120.10.30">
    <property type="entry name" value="TolB, C-terminal domain"/>
    <property type="match status" value="1"/>
</dbReference>
<dbReference type="RefSeq" id="WP_010879862.1">
    <property type="nucleotide sequence ID" value="NC_000917.1"/>
</dbReference>
<dbReference type="EnsemblBacteria" id="AAB91294">
    <property type="protein sequence ID" value="AAB91294"/>
    <property type="gene ID" value="AF_2375"/>
</dbReference>
<evidence type="ECO:0007829" key="4">
    <source>
        <dbReference type="PDB" id="2XDH"/>
    </source>
</evidence>
<dbReference type="CDD" id="cd14256">
    <property type="entry name" value="Dockerin_I"/>
    <property type="match status" value="1"/>
</dbReference>
<dbReference type="PDBsum" id="2XDH"/>
<dbReference type="STRING" id="224325.AF_2375"/>
<sequence length="506" mass="55504">MRSLRANGYNFRQDTRHYVYVVSQSNNWQQGRHLIDDPGKFYFDPLLDENGNHITVNYWVYLDDFNWPNFIGTYTATGSAIGGIELGKYVYGPVRSPDGSKIAFSTVRGEGEQRVSELYVGGVGQPPKIIYSDSEGRAVRQFSVSNDGKVAFYLEGDSKGREGVFLYQNGNIMLLNSDLHFCNPMISGDGQKLYCLYNDLFEYKFSLYEIDINDGSYEMLGTYNVHTGLSLTNNDGSVIVFRGYNETNGFGIFALVKGEGVTIPPMLNLDLQPMLPPKTTIIAGSAEAPQGSDIQVPVKIENADKVGSINLILSYPNVLEVEDVLQGSLTQNSLFDYNVEGNQIKVGIADSNGISGDGSLFYVKFRVTGNEKAEQAENVKGKLRGLGQQLSEITLRNSHALTLQGIEIYDIDGNSVKVATINGTFRIVSQEEANKGDVNGDGEINSLDALLALQMSIGKVEPNPVADMDGDGKVLAKDATEIMKMATDMMIRRTAEIISQNGLLGK</sequence>
<dbReference type="GO" id="GO:0030246">
    <property type="term" value="F:carbohydrate binding"/>
    <property type="evidence" value="ECO:0007669"/>
    <property type="project" value="InterPro"/>
</dbReference>